<proteinExistence type="predicted"/>
<dbReference type="EMBL" id="LAZR01004260">
    <property type="protein sequence ID" value="KKN10261.1"/>
    <property type="molecule type" value="Genomic_DNA"/>
</dbReference>
<dbReference type="AlphaFoldDB" id="A0A0F9QAU3"/>
<protein>
    <submittedName>
        <fullName evidence="1">Uncharacterized protein</fullName>
    </submittedName>
</protein>
<organism evidence="1">
    <name type="scientific">marine sediment metagenome</name>
    <dbReference type="NCBI Taxonomy" id="412755"/>
    <lineage>
        <taxon>unclassified sequences</taxon>
        <taxon>metagenomes</taxon>
        <taxon>ecological metagenomes</taxon>
    </lineage>
</organism>
<evidence type="ECO:0000313" key="1">
    <source>
        <dbReference type="EMBL" id="KKN10261.1"/>
    </source>
</evidence>
<sequence length="99" mass="11198">MILVAELFMSMIGVSVASNKSLQLEATQEAYNRAVVKLNLLLIDDKTHEEVVRSKLFEVMDERNQLGKYSTSDLYVMQKSIEKTVDDFLAGLNEQTITP</sequence>
<gene>
    <name evidence="1" type="ORF">LCGC14_1038300</name>
</gene>
<accession>A0A0F9QAU3</accession>
<comment type="caution">
    <text evidence="1">The sequence shown here is derived from an EMBL/GenBank/DDBJ whole genome shotgun (WGS) entry which is preliminary data.</text>
</comment>
<name>A0A0F9QAU3_9ZZZZ</name>
<reference evidence="1" key="1">
    <citation type="journal article" date="2015" name="Nature">
        <title>Complex archaea that bridge the gap between prokaryotes and eukaryotes.</title>
        <authorList>
            <person name="Spang A."/>
            <person name="Saw J.H."/>
            <person name="Jorgensen S.L."/>
            <person name="Zaremba-Niedzwiedzka K."/>
            <person name="Martijn J."/>
            <person name="Lind A.E."/>
            <person name="van Eijk R."/>
            <person name="Schleper C."/>
            <person name="Guy L."/>
            <person name="Ettema T.J."/>
        </authorList>
    </citation>
    <scope>NUCLEOTIDE SEQUENCE</scope>
</reference>